<evidence type="ECO:0000256" key="1">
    <source>
        <dbReference type="SAM" id="Phobius"/>
    </source>
</evidence>
<keyword evidence="1" id="KW-0812">Transmembrane</keyword>
<reference evidence="2" key="1">
    <citation type="submission" date="2025-08" db="UniProtKB">
        <authorList>
            <consortium name="Ensembl"/>
        </authorList>
    </citation>
    <scope>IDENTIFICATION</scope>
</reference>
<proteinExistence type="predicted"/>
<feature type="transmembrane region" description="Helical" evidence="1">
    <location>
        <begin position="91"/>
        <end position="117"/>
    </location>
</feature>
<name>A0A8C9EXP5_PAVCR</name>
<reference evidence="2" key="2">
    <citation type="submission" date="2025-09" db="UniProtKB">
        <authorList>
            <consortium name="Ensembl"/>
        </authorList>
    </citation>
    <scope>IDENTIFICATION</scope>
</reference>
<dbReference type="PANTHER" id="PTHR32012:SF2">
    <property type="entry name" value="TRANSMEMBRANE PROTEIN 182"/>
    <property type="match status" value="1"/>
</dbReference>
<organism evidence="2 3">
    <name type="scientific">Pavo cristatus</name>
    <name type="common">Indian peafowl</name>
    <name type="synonym">Blue peafowl</name>
    <dbReference type="NCBI Taxonomy" id="9049"/>
    <lineage>
        <taxon>Eukaryota</taxon>
        <taxon>Metazoa</taxon>
        <taxon>Chordata</taxon>
        <taxon>Craniata</taxon>
        <taxon>Vertebrata</taxon>
        <taxon>Euteleostomi</taxon>
        <taxon>Archelosauria</taxon>
        <taxon>Archosauria</taxon>
        <taxon>Dinosauria</taxon>
        <taxon>Saurischia</taxon>
        <taxon>Theropoda</taxon>
        <taxon>Coelurosauria</taxon>
        <taxon>Aves</taxon>
        <taxon>Neognathae</taxon>
        <taxon>Galloanserae</taxon>
        <taxon>Galliformes</taxon>
        <taxon>Phasianidae</taxon>
        <taxon>Phasianinae</taxon>
        <taxon>Pavo</taxon>
    </lineage>
</organism>
<dbReference type="PANTHER" id="PTHR32012">
    <property type="entry name" value="TRANSMEMBRANE PROTEIN 182-RELATED"/>
    <property type="match status" value="1"/>
</dbReference>
<sequence length="146" mass="15228">MKAGVAALTAGILGSTAVLLFLLAFGTDYWLLAADTCGVIGDRNSTHQHGEVNPQPAHPKHCMHGYLFPMPIVLGPFPHPSYDTTAVYRGFWTAFIILAVAAGLVGGLLLVCGVPFVSARSHKVGGGFLIASGNAHEDLSMGGRTV</sequence>
<dbReference type="Proteomes" id="UP000694428">
    <property type="component" value="Unplaced"/>
</dbReference>
<accession>A0A8C9EXP5</accession>
<keyword evidence="3" id="KW-1185">Reference proteome</keyword>
<evidence type="ECO:0008006" key="4">
    <source>
        <dbReference type="Google" id="ProtNLM"/>
    </source>
</evidence>
<evidence type="ECO:0000313" key="2">
    <source>
        <dbReference type="Ensembl" id="ENSPSTP00000006612.1"/>
    </source>
</evidence>
<keyword evidence="1" id="KW-1133">Transmembrane helix</keyword>
<dbReference type="InterPro" id="IPR026763">
    <property type="entry name" value="TMEM182"/>
</dbReference>
<dbReference type="Gene3D" id="1.20.140.150">
    <property type="match status" value="1"/>
</dbReference>
<dbReference type="AlphaFoldDB" id="A0A8C9EXP5"/>
<keyword evidence="1" id="KW-0472">Membrane</keyword>
<dbReference type="Ensembl" id="ENSPSTT00000006942.1">
    <property type="protein sequence ID" value="ENSPSTP00000006612.1"/>
    <property type="gene ID" value="ENSPSTG00000004686.1"/>
</dbReference>
<protein>
    <recommendedName>
        <fullName evidence="4">Transmembrane protein 182</fullName>
    </recommendedName>
</protein>
<evidence type="ECO:0000313" key="3">
    <source>
        <dbReference type="Proteomes" id="UP000694428"/>
    </source>
</evidence>